<keyword evidence="4" id="KW-0378">Hydrolase</keyword>
<dbReference type="InterPro" id="IPR008758">
    <property type="entry name" value="Peptidase_S28"/>
</dbReference>
<evidence type="ECO:0000256" key="3">
    <source>
        <dbReference type="ARBA" id="ARBA00022729"/>
    </source>
</evidence>
<evidence type="ECO:0000256" key="1">
    <source>
        <dbReference type="ARBA" id="ARBA00011079"/>
    </source>
</evidence>
<proteinExistence type="inferred from homology"/>
<dbReference type="Pfam" id="PF05577">
    <property type="entry name" value="Peptidase_S28"/>
    <property type="match status" value="1"/>
</dbReference>
<dbReference type="Proteomes" id="UP001489004">
    <property type="component" value="Unassembled WGS sequence"/>
</dbReference>
<dbReference type="Gene3D" id="1.20.120.980">
    <property type="entry name" value="Serine carboxypeptidase S28, SKS domain"/>
    <property type="match status" value="1"/>
</dbReference>
<dbReference type="GO" id="GO:0006508">
    <property type="term" value="P:proteolysis"/>
    <property type="evidence" value="ECO:0007669"/>
    <property type="project" value="UniProtKB-KW"/>
</dbReference>
<keyword evidence="8" id="KW-1185">Reference proteome</keyword>
<dbReference type="EMBL" id="JALJOR010000005">
    <property type="protein sequence ID" value="KAK9816802.1"/>
    <property type="molecule type" value="Genomic_DNA"/>
</dbReference>
<keyword evidence="3" id="KW-0732">Signal</keyword>
<evidence type="ECO:0000313" key="7">
    <source>
        <dbReference type="EMBL" id="KAK9816802.1"/>
    </source>
</evidence>
<keyword evidence="5" id="KW-0325">Glycoprotein</keyword>
<dbReference type="InterPro" id="IPR029058">
    <property type="entry name" value="AB_hydrolase_fold"/>
</dbReference>
<comment type="caution">
    <text evidence="7">The sequence shown here is derived from an EMBL/GenBank/DDBJ whole genome shotgun (WGS) entry which is preliminary data.</text>
</comment>
<feature type="region of interest" description="Disordered" evidence="6">
    <location>
        <begin position="508"/>
        <end position="541"/>
    </location>
</feature>
<sequence>MLALRMPLDHFNSSANSKPLPWTYSYRNFSMPLDDPGYFPLYVTVCPEFYKPGGPLLLWTGNGRGVQTDYAYFNSLLEEAAKYNAIAVLTDRRYFGYSLPDELKYQREANYLNFEQIVEDNAYAVHAIRSEYGLPELPAIHFASGNALALQLRAAHPDIFIGTVTQNMLTLGFPNLEPAIEVNKVFRIATDIAKKADPNCAANIHASWSFMAGLANTTAGRRKINDIWNVCPDYALNSTQDWLKMRSYLTGTITERLTAGEGPVPSANTNYPSYLMTAACKNLAQANMTGEALLVGMKQLIRTAYSGSKGYNASACNKLGADTVASNSFGTLFSRAYVDIWGLARNALDCTGQGLGDYAPSASDGVTDMFYPDTAKNYSDFIDNVCNKRYPDFDLDYNWGARTYGPNVYDRLANTSNFVILNPNDYQQARSITHNVSDTVVVYNMPFGRYTISSVAEYPVMRANPGLCRQPHHALAGWHATHPDVNVTMGPLQLHGAIYPQPKSSVASRKLQEGSDLTPAVAPASADMPAQPHPTAAPEATRPCTGTEDIFGSKCCSHCGCSEKTLDCGECWLGRAKGLPCWNFDEESGLAICAQCLLILAG</sequence>
<evidence type="ECO:0000313" key="8">
    <source>
        <dbReference type="Proteomes" id="UP001489004"/>
    </source>
</evidence>
<keyword evidence="2" id="KW-0645">Protease</keyword>
<protein>
    <submittedName>
        <fullName evidence="7">Uncharacterized protein</fullName>
    </submittedName>
</protein>
<dbReference type="AlphaFoldDB" id="A0AAW1Q793"/>
<accession>A0AAW1Q793</accession>
<evidence type="ECO:0000256" key="5">
    <source>
        <dbReference type="ARBA" id="ARBA00023180"/>
    </source>
</evidence>
<organism evidence="7 8">
    <name type="scientific">[Myrmecia] bisecta</name>
    <dbReference type="NCBI Taxonomy" id="41462"/>
    <lineage>
        <taxon>Eukaryota</taxon>
        <taxon>Viridiplantae</taxon>
        <taxon>Chlorophyta</taxon>
        <taxon>core chlorophytes</taxon>
        <taxon>Trebouxiophyceae</taxon>
        <taxon>Trebouxiales</taxon>
        <taxon>Trebouxiaceae</taxon>
        <taxon>Myrmecia</taxon>
    </lineage>
</organism>
<dbReference type="InterPro" id="IPR042269">
    <property type="entry name" value="Ser_carbopepase_S28_SKS"/>
</dbReference>
<name>A0AAW1Q793_9CHLO</name>
<dbReference type="Gene3D" id="3.40.50.1820">
    <property type="entry name" value="alpha/beta hydrolase"/>
    <property type="match status" value="1"/>
</dbReference>
<reference evidence="7 8" key="1">
    <citation type="journal article" date="2024" name="Nat. Commun.">
        <title>Phylogenomics reveals the evolutionary origins of lichenization in chlorophyte algae.</title>
        <authorList>
            <person name="Puginier C."/>
            <person name="Libourel C."/>
            <person name="Otte J."/>
            <person name="Skaloud P."/>
            <person name="Haon M."/>
            <person name="Grisel S."/>
            <person name="Petersen M."/>
            <person name="Berrin J.G."/>
            <person name="Delaux P.M."/>
            <person name="Dal Grande F."/>
            <person name="Keller J."/>
        </authorList>
    </citation>
    <scope>NUCLEOTIDE SEQUENCE [LARGE SCALE GENOMIC DNA]</scope>
    <source>
        <strain evidence="7 8">SAG 2043</strain>
    </source>
</reference>
<dbReference type="PANTHER" id="PTHR11010">
    <property type="entry name" value="PROTEASE S28 PRO-X CARBOXYPEPTIDASE-RELATED"/>
    <property type="match status" value="1"/>
</dbReference>
<dbReference type="GO" id="GO:0070008">
    <property type="term" value="F:serine-type exopeptidase activity"/>
    <property type="evidence" value="ECO:0007669"/>
    <property type="project" value="InterPro"/>
</dbReference>
<evidence type="ECO:0000256" key="4">
    <source>
        <dbReference type="ARBA" id="ARBA00022801"/>
    </source>
</evidence>
<comment type="similarity">
    <text evidence="1">Belongs to the peptidase S28 family.</text>
</comment>
<dbReference type="GO" id="GO:0008239">
    <property type="term" value="F:dipeptidyl-peptidase activity"/>
    <property type="evidence" value="ECO:0007669"/>
    <property type="project" value="TreeGrafter"/>
</dbReference>
<dbReference type="PANTHER" id="PTHR11010:SF38">
    <property type="entry name" value="LYSOSOMAL PRO-X CARBOXYPEPTIDASE"/>
    <property type="match status" value="1"/>
</dbReference>
<gene>
    <name evidence="7" type="ORF">WJX72_005263</name>
</gene>
<evidence type="ECO:0000256" key="2">
    <source>
        <dbReference type="ARBA" id="ARBA00022670"/>
    </source>
</evidence>
<evidence type="ECO:0000256" key="6">
    <source>
        <dbReference type="SAM" id="MobiDB-lite"/>
    </source>
</evidence>
<dbReference type="SUPFAM" id="SSF53474">
    <property type="entry name" value="alpha/beta-Hydrolases"/>
    <property type="match status" value="1"/>
</dbReference>